<proteinExistence type="predicted"/>
<feature type="region of interest" description="Disordered" evidence="1">
    <location>
        <begin position="61"/>
        <end position="80"/>
    </location>
</feature>
<comment type="caution">
    <text evidence="2">The sequence shown here is derived from an EMBL/GenBank/DDBJ whole genome shotgun (WGS) entry which is preliminary data.</text>
</comment>
<name>A0AAV7JD71_9METZ</name>
<evidence type="ECO:0000256" key="1">
    <source>
        <dbReference type="SAM" id="MobiDB-lite"/>
    </source>
</evidence>
<gene>
    <name evidence="2" type="ORF">LOD99_12852</name>
</gene>
<protein>
    <submittedName>
        <fullName evidence="2">Uncharacterized protein</fullName>
    </submittedName>
</protein>
<dbReference type="Proteomes" id="UP001165289">
    <property type="component" value="Unassembled WGS sequence"/>
</dbReference>
<evidence type="ECO:0000313" key="2">
    <source>
        <dbReference type="EMBL" id="KAI6646732.1"/>
    </source>
</evidence>
<dbReference type="EMBL" id="JAKMXF010000354">
    <property type="protein sequence ID" value="KAI6646732.1"/>
    <property type="molecule type" value="Genomic_DNA"/>
</dbReference>
<keyword evidence="3" id="KW-1185">Reference proteome</keyword>
<accession>A0AAV7JD71</accession>
<sequence length="294" mass="33212">MNELGEEDLLDCSLRINTGWKEGDLLKAVVEGFNSRKLSMELQNLDSLSFTQLLLSPDKEFPQELSIDPNTPGGDRDSRISEKSLSYDAIALHHSIDHFAQAFISEPVTTETAQPIRIDSDVSWVYPDKEERTDNSDGDSVVDTEDVFEPVVIELEDGNNSYDHDLQVDIDTLDEAVKRLELSSAARPSLPGSRRSSLLIQQERLIISPEKLRASILRRQELDESLPLTDEFRISESPSLARYSSLPVIASTDRLEREASSEISLNNFQQLTHPENLIGKNTNSIRKYKYKYIS</sequence>
<dbReference type="AlphaFoldDB" id="A0AAV7JD71"/>
<organism evidence="2 3">
    <name type="scientific">Oopsacas minuta</name>
    <dbReference type="NCBI Taxonomy" id="111878"/>
    <lineage>
        <taxon>Eukaryota</taxon>
        <taxon>Metazoa</taxon>
        <taxon>Porifera</taxon>
        <taxon>Hexactinellida</taxon>
        <taxon>Hexasterophora</taxon>
        <taxon>Lyssacinosida</taxon>
        <taxon>Leucopsacidae</taxon>
        <taxon>Oopsacas</taxon>
    </lineage>
</organism>
<reference evidence="2 3" key="1">
    <citation type="journal article" date="2023" name="BMC Biol.">
        <title>The compact genome of the sponge Oopsacas minuta (Hexactinellida) is lacking key metazoan core genes.</title>
        <authorList>
            <person name="Santini S."/>
            <person name="Schenkelaars Q."/>
            <person name="Jourda C."/>
            <person name="Duchesne M."/>
            <person name="Belahbib H."/>
            <person name="Rocher C."/>
            <person name="Selva M."/>
            <person name="Riesgo A."/>
            <person name="Vervoort M."/>
            <person name="Leys S.P."/>
            <person name="Kodjabachian L."/>
            <person name="Le Bivic A."/>
            <person name="Borchiellini C."/>
            <person name="Claverie J.M."/>
            <person name="Renard E."/>
        </authorList>
    </citation>
    <scope>NUCLEOTIDE SEQUENCE [LARGE SCALE GENOMIC DNA]</scope>
    <source>
        <strain evidence="2">SPO-2</strain>
    </source>
</reference>
<evidence type="ECO:0000313" key="3">
    <source>
        <dbReference type="Proteomes" id="UP001165289"/>
    </source>
</evidence>